<dbReference type="Gene3D" id="3.40.50.1820">
    <property type="entry name" value="alpha/beta hydrolase"/>
    <property type="match status" value="1"/>
</dbReference>
<dbReference type="SUPFAM" id="SSF82171">
    <property type="entry name" value="DPP6 N-terminal domain-like"/>
    <property type="match status" value="1"/>
</dbReference>
<sequence>MIRLREPTARHYLGAYAIQTFAVSKDESRLIMSTNLNGAYNLWSFDLSGPRYPYPLTTVGQTASAVAVHPEGHWLFAGFDHDGDENFKFYLLPPDGGEPTPLFPEAKADEKYYYVHLSEDGNRLYYVSSKDNPTFLDGYVYDLTDGSERKLYTGDRGTTFLAAVSPKETSWVVIRSFANTYSIGLVNAPDGLISLVPDPDVVHVTLSPVFIDEESLVFLTDYGSDVVYLAAFSLRDRIFRKVVEVPGISFVGADFHRPSRTLYLLAHRGVEDVLYRLPIDAALSEPDIKTSEDAANDASRPSDRSAAEAKGLERLPLPVGVVEHFVVGESGTLYVLGRSATEVHNIYRLKAGSAWEKLTDNRLPGVPKARLVEPEVVRYTSFDGLEIEALYFRPPADRDNGYTVLWPHGGPQAAERKFFRPLFQLLTGAGYRIFAPNFRGSSGYGSAFMKMVEGDWGEGPRLDVLAGVDWLIDTGRAEREKIFVVGGSYGGYMTLLLHGRHADRFRAFVDIFGVSNLFTFIDSVPPHWKPMMKRWLGDPVEDRERLIKDSPVTYLEQMTKPMLVVQGANDPRVVKAESDQIVEALRQKGVPVEYIVLPDEGHGFSKKANEIKVYTAILEFLERHRDQ</sequence>
<name>A0A2T5G3E3_HYDSH</name>
<dbReference type="Proteomes" id="UP000244180">
    <property type="component" value="Unassembled WGS sequence"/>
</dbReference>
<dbReference type="Gene3D" id="2.120.10.30">
    <property type="entry name" value="TolB, C-terminal domain"/>
    <property type="match status" value="1"/>
</dbReference>
<protein>
    <submittedName>
        <fullName evidence="4">Acylamino-acid-releasing enzyme</fullName>
    </submittedName>
</protein>
<dbReference type="EMBL" id="PEBV01000101">
    <property type="protein sequence ID" value="PTQ50710.1"/>
    <property type="molecule type" value="Genomic_DNA"/>
</dbReference>
<dbReference type="RefSeq" id="WP_273000940.1">
    <property type="nucleotide sequence ID" value="NZ_PEBV01000101.1"/>
</dbReference>
<dbReference type="AlphaFoldDB" id="A0A2T5G3E3"/>
<dbReference type="Pfam" id="PF00326">
    <property type="entry name" value="Peptidase_S9"/>
    <property type="match status" value="1"/>
</dbReference>
<dbReference type="InterPro" id="IPR029058">
    <property type="entry name" value="AB_hydrolase_fold"/>
</dbReference>
<gene>
    <name evidence="4" type="ORF">HSCHL_0989</name>
</gene>
<proteinExistence type="predicted"/>
<dbReference type="GO" id="GO:0004252">
    <property type="term" value="F:serine-type endopeptidase activity"/>
    <property type="evidence" value="ECO:0007669"/>
    <property type="project" value="TreeGrafter"/>
</dbReference>
<dbReference type="GO" id="GO:0006508">
    <property type="term" value="P:proteolysis"/>
    <property type="evidence" value="ECO:0007669"/>
    <property type="project" value="InterPro"/>
</dbReference>
<feature type="domain" description="Peptidase S9 prolyl oligopeptidase catalytic" evidence="3">
    <location>
        <begin position="421"/>
        <end position="624"/>
    </location>
</feature>
<accession>A0A2T5G3E3</accession>
<dbReference type="PANTHER" id="PTHR42776:SF27">
    <property type="entry name" value="DIPEPTIDYL PEPTIDASE FAMILY MEMBER 6"/>
    <property type="match status" value="1"/>
</dbReference>
<dbReference type="SUPFAM" id="SSF53474">
    <property type="entry name" value="alpha/beta-Hydrolases"/>
    <property type="match status" value="1"/>
</dbReference>
<comment type="caution">
    <text evidence="4">The sequence shown here is derived from an EMBL/GenBank/DDBJ whole genome shotgun (WGS) entry which is preliminary data.</text>
</comment>
<reference evidence="4 5" key="1">
    <citation type="submission" date="2017-08" db="EMBL/GenBank/DDBJ databases">
        <title>Burning lignite coal seam in the remote Altai Mountains harbors a hydrogen-driven thermophilic microbial community.</title>
        <authorList>
            <person name="Kadnikov V.V."/>
            <person name="Mardanov A.V."/>
            <person name="Ivasenko D."/>
            <person name="Beletsky A.V."/>
            <person name="Karnachuk O.V."/>
            <person name="Ravin N.V."/>
        </authorList>
    </citation>
    <scope>NUCLEOTIDE SEQUENCE [LARGE SCALE GENOMIC DNA]</scope>
    <source>
        <strain evidence="4">AL33</strain>
    </source>
</reference>
<evidence type="ECO:0000256" key="1">
    <source>
        <dbReference type="ARBA" id="ARBA00022801"/>
    </source>
</evidence>
<dbReference type="InterPro" id="IPR001375">
    <property type="entry name" value="Peptidase_S9_cat"/>
</dbReference>
<dbReference type="PANTHER" id="PTHR42776">
    <property type="entry name" value="SERINE PEPTIDASE S9 FAMILY MEMBER"/>
    <property type="match status" value="1"/>
</dbReference>
<organism evidence="4 5">
    <name type="scientific">Hydrogenibacillus schlegelii</name>
    <name type="common">Bacillus schlegelii</name>
    <dbReference type="NCBI Taxonomy" id="1484"/>
    <lineage>
        <taxon>Bacteria</taxon>
        <taxon>Bacillati</taxon>
        <taxon>Bacillota</taxon>
        <taxon>Bacilli</taxon>
        <taxon>Bacillales</taxon>
        <taxon>Bacillales Family X. Incertae Sedis</taxon>
        <taxon>Hydrogenibacillus</taxon>
    </lineage>
</organism>
<evidence type="ECO:0000256" key="2">
    <source>
        <dbReference type="SAM" id="MobiDB-lite"/>
    </source>
</evidence>
<evidence type="ECO:0000259" key="3">
    <source>
        <dbReference type="Pfam" id="PF00326"/>
    </source>
</evidence>
<keyword evidence="1" id="KW-0378">Hydrolase</keyword>
<dbReference type="InterPro" id="IPR011042">
    <property type="entry name" value="6-blade_b-propeller_TolB-like"/>
</dbReference>
<evidence type="ECO:0000313" key="5">
    <source>
        <dbReference type="Proteomes" id="UP000244180"/>
    </source>
</evidence>
<feature type="region of interest" description="Disordered" evidence="2">
    <location>
        <begin position="288"/>
        <end position="307"/>
    </location>
</feature>
<evidence type="ECO:0000313" key="4">
    <source>
        <dbReference type="EMBL" id="PTQ50710.1"/>
    </source>
</evidence>